<dbReference type="PANTHER" id="PTHR11070:SF2">
    <property type="entry name" value="ATP-DEPENDENT DNA HELICASE SRS2"/>
    <property type="match status" value="1"/>
</dbReference>
<evidence type="ECO:0000256" key="1">
    <source>
        <dbReference type="ARBA" id="ARBA00022741"/>
    </source>
</evidence>
<evidence type="ECO:0000256" key="4">
    <source>
        <dbReference type="ARBA" id="ARBA00022840"/>
    </source>
</evidence>
<gene>
    <name evidence="7" type="ORF">BN11_4690002</name>
</gene>
<evidence type="ECO:0000259" key="6">
    <source>
        <dbReference type="PROSITE" id="PS51198"/>
    </source>
</evidence>
<dbReference type="Gene3D" id="3.40.50.300">
    <property type="entry name" value="P-loop containing nucleotide triphosphate hydrolases"/>
    <property type="match status" value="2"/>
</dbReference>
<dbReference type="SMART" id="SM00382">
    <property type="entry name" value="AAA"/>
    <property type="match status" value="1"/>
</dbReference>
<dbReference type="InterPro" id="IPR027785">
    <property type="entry name" value="UvrD-like_helicase_C"/>
</dbReference>
<keyword evidence="1 5" id="KW-0547">Nucleotide-binding</keyword>
<reference evidence="7 8" key="1">
    <citation type="journal article" date="2013" name="ISME J.">
        <title>A metabolic model for members of the genus Tetrasphaera involved in enhanced biological phosphorus removal.</title>
        <authorList>
            <person name="Kristiansen R."/>
            <person name="Nguyen H.T.T."/>
            <person name="Saunders A.M."/>
            <person name="Nielsen J.L."/>
            <person name="Wimmer R."/>
            <person name="Le V.Q."/>
            <person name="McIlroy S.J."/>
            <person name="Petrovski S."/>
            <person name="Seviour R.J."/>
            <person name="Calteau A."/>
            <person name="Nielsen K.L."/>
            <person name="Nielsen P.H."/>
        </authorList>
    </citation>
    <scope>NUCLEOTIDE SEQUENCE [LARGE SCALE GENOMIC DNA]</scope>
    <source>
        <strain evidence="7 8">Ben110</strain>
    </source>
</reference>
<dbReference type="EMBL" id="CAJA01000411">
    <property type="protein sequence ID" value="CCH74670.1"/>
    <property type="molecule type" value="Genomic_DNA"/>
</dbReference>
<dbReference type="GO" id="GO:0005524">
    <property type="term" value="F:ATP binding"/>
    <property type="evidence" value="ECO:0007669"/>
    <property type="project" value="UniProtKB-UniRule"/>
</dbReference>
<dbReference type="STRING" id="1193182.BN11_4690002"/>
<dbReference type="InterPro" id="IPR014016">
    <property type="entry name" value="UvrD-like_ATP-bd"/>
</dbReference>
<evidence type="ECO:0000313" key="7">
    <source>
        <dbReference type="EMBL" id="CCH74670.1"/>
    </source>
</evidence>
<comment type="caution">
    <text evidence="7">The sequence shown here is derived from an EMBL/GenBank/DDBJ whole genome shotgun (WGS) entry which is preliminary data.</text>
</comment>
<dbReference type="SUPFAM" id="SSF52540">
    <property type="entry name" value="P-loop containing nucleoside triphosphate hydrolases"/>
    <property type="match status" value="1"/>
</dbReference>
<dbReference type="Pfam" id="PF13245">
    <property type="entry name" value="AAA_19"/>
    <property type="match status" value="1"/>
</dbReference>
<dbReference type="GO" id="GO:0016887">
    <property type="term" value="F:ATP hydrolysis activity"/>
    <property type="evidence" value="ECO:0007669"/>
    <property type="project" value="RHEA"/>
</dbReference>
<feature type="domain" description="UvrD-like helicase ATP-binding" evidence="6">
    <location>
        <begin position="2"/>
        <end position="236"/>
    </location>
</feature>
<evidence type="ECO:0000313" key="8">
    <source>
        <dbReference type="Proteomes" id="UP000035763"/>
    </source>
</evidence>
<dbReference type="OrthoDB" id="9810135at2"/>
<accession>W6K0W8</accession>
<keyword evidence="8" id="KW-1185">Reference proteome</keyword>
<dbReference type="InterPro" id="IPR000212">
    <property type="entry name" value="DNA_helicase_UvrD/REP"/>
</dbReference>
<evidence type="ECO:0000256" key="5">
    <source>
        <dbReference type="PROSITE-ProRule" id="PRU00560"/>
    </source>
</evidence>
<dbReference type="GO" id="GO:0003677">
    <property type="term" value="F:DNA binding"/>
    <property type="evidence" value="ECO:0007669"/>
    <property type="project" value="InterPro"/>
</dbReference>
<name>W6K0W8_9MICO</name>
<proteinExistence type="predicted"/>
<dbReference type="PROSITE" id="PS51198">
    <property type="entry name" value="UVRD_HELICASE_ATP_BIND"/>
    <property type="match status" value="1"/>
</dbReference>
<feature type="binding site" evidence="5">
    <location>
        <begin position="23"/>
        <end position="30"/>
    </location>
    <ligand>
        <name>ATP</name>
        <dbReference type="ChEBI" id="CHEBI:30616"/>
    </ligand>
</feature>
<organism evidence="7 8">
    <name type="scientific">Nostocoides australiense Ben110</name>
    <dbReference type="NCBI Taxonomy" id="1193182"/>
    <lineage>
        <taxon>Bacteria</taxon>
        <taxon>Bacillati</taxon>
        <taxon>Actinomycetota</taxon>
        <taxon>Actinomycetes</taxon>
        <taxon>Micrococcales</taxon>
        <taxon>Intrasporangiaceae</taxon>
        <taxon>Nostocoides</taxon>
    </lineage>
</organism>
<sequence>MTFRLSDEAARALEHEGSILVTGGPGSGKTTLALLKAKQLTPTLQPGQKILFLSFSRAAMRQVLTRTKDVLKYAERREIVVMTYHAFCLGLLKSHGRLLTGTAPRILFPGPERLTRAKHEGDWNHEVLRLATEEGRYAFSTFAGSSAVLLRRADSVRRLISDAYPIIILDEFQDTDDSQWALVQELAKGSLLITLADPDQRIFEYQDNIDPLRLHYFRQALKPAEFDLGGDNHRSPNAGILQFADAILKNESPTPSDDVKQVTYYASSRNGMVHAAVIWMLRRLRKQGIDVPTVAVLARSNPFVADVSIVLSTPNTFKNRELKPVDHHVVWDAELTAAAAQVVASILEWPLHDEVHGVAITLDAVAHFYDVKYAEKPSASAASSASAFRSAAEAVRGGRTPRIQAAKLLLALHVEDPGYNGDTAADWFVARRIIEAIPKLSEVATSARFVRLFRATDEIGGRLAAQWASTGTYTDARTIVRRTLEVGRVAANEQEATGVVLMTMHKSKGKEFDGVILVEGQYRGPFFNTRSEPWPYAASRRLLRVGITRARHRVMILRPNGALPLYQPQEMA</sequence>
<dbReference type="GO" id="GO:0000725">
    <property type="term" value="P:recombinational repair"/>
    <property type="evidence" value="ECO:0007669"/>
    <property type="project" value="TreeGrafter"/>
</dbReference>
<dbReference type="PANTHER" id="PTHR11070">
    <property type="entry name" value="UVRD / RECB / PCRA DNA HELICASE FAMILY MEMBER"/>
    <property type="match status" value="1"/>
</dbReference>
<evidence type="ECO:0000256" key="2">
    <source>
        <dbReference type="ARBA" id="ARBA00022801"/>
    </source>
</evidence>
<dbReference type="Pfam" id="PF13538">
    <property type="entry name" value="UvrD_C_2"/>
    <property type="match status" value="1"/>
</dbReference>
<keyword evidence="4 5" id="KW-0067">ATP-binding</keyword>
<evidence type="ECO:0000256" key="3">
    <source>
        <dbReference type="ARBA" id="ARBA00022806"/>
    </source>
</evidence>
<dbReference type="Proteomes" id="UP000035763">
    <property type="component" value="Unassembled WGS sequence"/>
</dbReference>
<protein>
    <submittedName>
        <fullName evidence="7">Helicase, UvrD/REP family</fullName>
    </submittedName>
</protein>
<dbReference type="AlphaFoldDB" id="W6K0W8"/>
<dbReference type="InterPro" id="IPR003593">
    <property type="entry name" value="AAA+_ATPase"/>
</dbReference>
<keyword evidence="2 5" id="KW-0378">Hydrolase</keyword>
<dbReference type="RefSeq" id="WP_048700030.1">
    <property type="nucleotide sequence ID" value="NZ_HG764815.1"/>
</dbReference>
<keyword evidence="3 5" id="KW-0347">Helicase</keyword>
<dbReference type="GO" id="GO:0043138">
    <property type="term" value="F:3'-5' DNA helicase activity"/>
    <property type="evidence" value="ECO:0007669"/>
    <property type="project" value="UniProtKB-EC"/>
</dbReference>
<dbReference type="InterPro" id="IPR027417">
    <property type="entry name" value="P-loop_NTPase"/>
</dbReference>